<evidence type="ECO:0000256" key="5">
    <source>
        <dbReference type="ARBA" id="ARBA00022525"/>
    </source>
</evidence>
<keyword evidence="5" id="KW-0964">Secreted</keyword>
<comment type="function">
    <text evidence="11">Reversible hydration of carbon dioxide. Its role in saliva is unknown.</text>
</comment>
<dbReference type="Gene3D" id="3.10.200.10">
    <property type="entry name" value="Alpha carbonic anhydrase"/>
    <property type="match status" value="1"/>
</dbReference>
<evidence type="ECO:0000313" key="15">
    <source>
        <dbReference type="EMBL" id="KAG5449999.1"/>
    </source>
</evidence>
<dbReference type="InterPro" id="IPR036398">
    <property type="entry name" value="CA_dom_sf"/>
</dbReference>
<evidence type="ECO:0000256" key="2">
    <source>
        <dbReference type="ARBA" id="ARBA00004613"/>
    </source>
</evidence>
<evidence type="ECO:0000259" key="14">
    <source>
        <dbReference type="PROSITE" id="PS51144"/>
    </source>
</evidence>
<accession>A0A8T1MLV7</accession>
<dbReference type="GO" id="GO:0005615">
    <property type="term" value="C:extracellular space"/>
    <property type="evidence" value="ECO:0007669"/>
    <property type="project" value="TreeGrafter"/>
</dbReference>
<keyword evidence="8" id="KW-1015">Disulfide bond</keyword>
<dbReference type="SUPFAM" id="SSF51069">
    <property type="entry name" value="Carbonic anhydrase"/>
    <property type="match status" value="1"/>
</dbReference>
<evidence type="ECO:0000313" key="16">
    <source>
        <dbReference type="Proteomes" id="UP000286415"/>
    </source>
</evidence>
<proteinExistence type="inferred from homology"/>
<comment type="caution">
    <text evidence="15">The sequence shown here is derived from an EMBL/GenBank/DDBJ whole genome shotgun (WGS) entry which is preliminary data.</text>
</comment>
<comment type="cofactor">
    <cofactor evidence="1">
        <name>Zn(2+)</name>
        <dbReference type="ChEBI" id="CHEBI:29105"/>
    </cofactor>
</comment>
<evidence type="ECO:0000256" key="4">
    <source>
        <dbReference type="ARBA" id="ARBA00014200"/>
    </source>
</evidence>
<protein>
    <recommendedName>
        <fullName evidence="4">Carbonic anhydrase 6</fullName>
    </recommendedName>
    <alternativeName>
        <fullName evidence="12">Carbonate dehydratase VI</fullName>
    </alternativeName>
    <alternativeName>
        <fullName evidence="13">Carbonic anhydrase VI</fullName>
    </alternativeName>
</protein>
<dbReference type="PANTHER" id="PTHR18952">
    <property type="entry name" value="CARBONIC ANHYDRASE"/>
    <property type="match status" value="1"/>
</dbReference>
<feature type="domain" description="Alpha-carbonic anhydrase" evidence="14">
    <location>
        <begin position="71"/>
        <end position="331"/>
    </location>
</feature>
<dbReference type="OrthoDB" id="429145at2759"/>
<evidence type="ECO:0000256" key="7">
    <source>
        <dbReference type="ARBA" id="ARBA00022833"/>
    </source>
</evidence>
<dbReference type="SMART" id="SM01057">
    <property type="entry name" value="Carb_anhydrase"/>
    <property type="match status" value="1"/>
</dbReference>
<comment type="similarity">
    <text evidence="3">Belongs to the alpha-carbonic anhydrase family.</text>
</comment>
<keyword evidence="7" id="KW-0862">Zinc</keyword>
<dbReference type="Pfam" id="PF00194">
    <property type="entry name" value="Carb_anhydrase"/>
    <property type="match status" value="1"/>
</dbReference>
<keyword evidence="10" id="KW-0456">Lyase</keyword>
<evidence type="ECO:0000256" key="1">
    <source>
        <dbReference type="ARBA" id="ARBA00001947"/>
    </source>
</evidence>
<sequence length="366" mass="41763">MHNTLPDLAWYELLTYSELIPKTDLIPRKKTELNNHFIDWKKWLMELKMLSAHLFSWILTGLLFVVHTKAAEWSYVDPSSWYKEYPFCSGYYQSPIDINYKDSVYAPKLGQITITNLSKVEQTNYTVINNGHTVEVRFNDKQWEISVGSDGDPYYPTQMHFHWGGPNRGGSEHLLGGLRYAMETHIVSYNGRLFKSKEEAVSGPNGLAVFGILHKLEEFAQTDQTQFGKMGTFEGALASITAAKQSKSIPAFDLGALLGQVETTQYYRYQGSLTTPPCTQNVMWTVFTKSVPVKPAQLELLRSLRTSKSSPLQDNYRPVQPLNDPHSPLPRTVYRTMSAAARFTHSWWSFVLLSFLARCSHDILWG</sequence>
<evidence type="ECO:0000256" key="9">
    <source>
        <dbReference type="ARBA" id="ARBA00023180"/>
    </source>
</evidence>
<evidence type="ECO:0000256" key="10">
    <source>
        <dbReference type="ARBA" id="ARBA00023239"/>
    </source>
</evidence>
<evidence type="ECO:0000256" key="3">
    <source>
        <dbReference type="ARBA" id="ARBA00010718"/>
    </source>
</evidence>
<gene>
    <name evidence="15" type="ORF">CSKR_101210</name>
</gene>
<dbReference type="AlphaFoldDB" id="A0A8T1MLV7"/>
<dbReference type="CDD" id="cd00326">
    <property type="entry name" value="alpha_CA"/>
    <property type="match status" value="1"/>
</dbReference>
<dbReference type="EMBL" id="NIRI02000042">
    <property type="protein sequence ID" value="KAG5449999.1"/>
    <property type="molecule type" value="Genomic_DNA"/>
</dbReference>
<keyword evidence="16" id="KW-1185">Reference proteome</keyword>
<dbReference type="PANTHER" id="PTHR18952:SF110">
    <property type="entry name" value="CARBONIC ANHYDRASE 6"/>
    <property type="match status" value="1"/>
</dbReference>
<keyword evidence="6" id="KW-0479">Metal-binding</keyword>
<dbReference type="InterPro" id="IPR001148">
    <property type="entry name" value="CA_dom"/>
</dbReference>
<organism evidence="15 16">
    <name type="scientific">Clonorchis sinensis</name>
    <name type="common">Chinese liver fluke</name>
    <dbReference type="NCBI Taxonomy" id="79923"/>
    <lineage>
        <taxon>Eukaryota</taxon>
        <taxon>Metazoa</taxon>
        <taxon>Spiralia</taxon>
        <taxon>Lophotrochozoa</taxon>
        <taxon>Platyhelminthes</taxon>
        <taxon>Trematoda</taxon>
        <taxon>Digenea</taxon>
        <taxon>Opisthorchiida</taxon>
        <taxon>Opisthorchiata</taxon>
        <taxon>Opisthorchiidae</taxon>
        <taxon>Clonorchis</taxon>
    </lineage>
</organism>
<dbReference type="Proteomes" id="UP000286415">
    <property type="component" value="Unassembled WGS sequence"/>
</dbReference>
<evidence type="ECO:0000256" key="8">
    <source>
        <dbReference type="ARBA" id="ARBA00023157"/>
    </source>
</evidence>
<dbReference type="GO" id="GO:0004089">
    <property type="term" value="F:carbonate dehydratase activity"/>
    <property type="evidence" value="ECO:0007669"/>
    <property type="project" value="InterPro"/>
</dbReference>
<evidence type="ECO:0000256" key="11">
    <source>
        <dbReference type="ARBA" id="ARBA00025355"/>
    </source>
</evidence>
<dbReference type="GO" id="GO:0008270">
    <property type="term" value="F:zinc ion binding"/>
    <property type="evidence" value="ECO:0007669"/>
    <property type="project" value="InterPro"/>
</dbReference>
<name>A0A8T1MLV7_CLOSI</name>
<comment type="subcellular location">
    <subcellularLocation>
        <location evidence="2">Secreted</location>
    </subcellularLocation>
</comment>
<evidence type="ECO:0000256" key="13">
    <source>
        <dbReference type="ARBA" id="ARBA00032196"/>
    </source>
</evidence>
<reference evidence="15 16" key="1">
    <citation type="journal article" date="2018" name="Biotechnol. Adv.">
        <title>Improved genomic resources and new bioinformatic workflow for the carcinogenic parasite Clonorchis sinensis: Biotechnological implications.</title>
        <authorList>
            <person name="Wang D."/>
            <person name="Korhonen P.K."/>
            <person name="Gasser R.B."/>
            <person name="Young N.D."/>
        </authorList>
    </citation>
    <scope>NUCLEOTIDE SEQUENCE [LARGE SCALE GENOMIC DNA]</scope>
    <source>
        <strain evidence="15">Cs-k2</strain>
    </source>
</reference>
<reference evidence="15 16" key="2">
    <citation type="journal article" date="2021" name="Genomics">
        <title>High-quality reference genome for Clonorchis sinensis.</title>
        <authorList>
            <person name="Young N.D."/>
            <person name="Stroehlein A.J."/>
            <person name="Kinkar L."/>
            <person name="Wang T."/>
            <person name="Sohn W.M."/>
            <person name="Chang B.C.H."/>
            <person name="Kaur P."/>
            <person name="Weisz D."/>
            <person name="Dudchenko O."/>
            <person name="Aiden E.L."/>
            <person name="Korhonen P.K."/>
            <person name="Gasser R.B."/>
        </authorList>
    </citation>
    <scope>NUCLEOTIDE SEQUENCE [LARGE SCALE GENOMIC DNA]</scope>
    <source>
        <strain evidence="15">Cs-k2</strain>
    </source>
</reference>
<evidence type="ECO:0000256" key="6">
    <source>
        <dbReference type="ARBA" id="ARBA00022723"/>
    </source>
</evidence>
<keyword evidence="9" id="KW-0325">Glycoprotein</keyword>
<evidence type="ECO:0000256" key="12">
    <source>
        <dbReference type="ARBA" id="ARBA00031549"/>
    </source>
</evidence>
<dbReference type="InterPro" id="IPR023561">
    <property type="entry name" value="Carbonic_anhydrase_a-class"/>
</dbReference>
<dbReference type="PROSITE" id="PS51144">
    <property type="entry name" value="ALPHA_CA_2"/>
    <property type="match status" value="1"/>
</dbReference>